<dbReference type="AlphaFoldDB" id="A0A7R9HL26"/>
<protein>
    <submittedName>
        <fullName evidence="1">Uncharacterized protein</fullName>
    </submittedName>
</protein>
<dbReference type="EMBL" id="OB793170">
    <property type="protein sequence ID" value="CAD7426309.1"/>
    <property type="molecule type" value="Genomic_DNA"/>
</dbReference>
<name>A0A7R9HL26_9NEOP</name>
<sequence length="80" mass="8781">MSFGEESGIYSIGYVEQGVNPHRDAGSFHNMFFSFEYPSNGATALRLSYYIPSELIAWLNGVTSIGPIPFHGVVDYKDGA</sequence>
<accession>A0A7R9HL26</accession>
<gene>
    <name evidence="1" type="ORF">TMSB3V08_LOCUS3198</name>
</gene>
<reference evidence="1" key="1">
    <citation type="submission" date="2020-11" db="EMBL/GenBank/DDBJ databases">
        <authorList>
            <person name="Tran Van P."/>
        </authorList>
    </citation>
    <scope>NUCLEOTIDE SEQUENCE</scope>
</reference>
<evidence type="ECO:0000313" key="1">
    <source>
        <dbReference type="EMBL" id="CAD7426309.1"/>
    </source>
</evidence>
<organism evidence="1">
    <name type="scientific">Timema monikensis</name>
    <dbReference type="NCBI Taxonomy" id="170555"/>
    <lineage>
        <taxon>Eukaryota</taxon>
        <taxon>Metazoa</taxon>
        <taxon>Ecdysozoa</taxon>
        <taxon>Arthropoda</taxon>
        <taxon>Hexapoda</taxon>
        <taxon>Insecta</taxon>
        <taxon>Pterygota</taxon>
        <taxon>Neoptera</taxon>
        <taxon>Polyneoptera</taxon>
        <taxon>Phasmatodea</taxon>
        <taxon>Timematodea</taxon>
        <taxon>Timematoidea</taxon>
        <taxon>Timematidae</taxon>
        <taxon>Timema</taxon>
    </lineage>
</organism>
<proteinExistence type="predicted"/>